<name>A0AB38D833_9MYCO</name>
<reference evidence="1 2" key="1">
    <citation type="submission" date="2016-11" db="EMBL/GenBank/DDBJ databases">
        <authorList>
            <consortium name="Pathogen Informatics"/>
        </authorList>
    </citation>
    <scope>NUCLEOTIDE SEQUENCE [LARGE SCALE GENOMIC DNA]</scope>
    <source>
        <strain evidence="1 2">104</strain>
    </source>
</reference>
<evidence type="ECO:0000313" key="1">
    <source>
        <dbReference type="EMBL" id="SIC24138.1"/>
    </source>
</evidence>
<protein>
    <submittedName>
        <fullName evidence="1">Uncharacterized protein</fullName>
    </submittedName>
</protein>
<gene>
    <name evidence="1" type="ORF">SAMEA2070301_05605</name>
</gene>
<dbReference type="EMBL" id="FSHM01000017">
    <property type="protein sequence ID" value="SIC24138.1"/>
    <property type="molecule type" value="Genomic_DNA"/>
</dbReference>
<dbReference type="AlphaFoldDB" id="A0AB38D833"/>
<dbReference type="Proteomes" id="UP000185210">
    <property type="component" value="Unassembled WGS sequence"/>
</dbReference>
<sequence length="44" mass="4726">MNVDLIFNTVISGKLSAALHMIAFEIGEACGKFVRGRSAHGFIC</sequence>
<proteinExistence type="predicted"/>
<accession>A0AB38D833</accession>
<comment type="caution">
    <text evidence="1">The sequence shown here is derived from an EMBL/GenBank/DDBJ whole genome shotgun (WGS) entry which is preliminary data.</text>
</comment>
<organism evidence="1 2">
    <name type="scientific">Mycobacteroides abscessus subsp. abscessus</name>
    <dbReference type="NCBI Taxonomy" id="1185650"/>
    <lineage>
        <taxon>Bacteria</taxon>
        <taxon>Bacillati</taxon>
        <taxon>Actinomycetota</taxon>
        <taxon>Actinomycetes</taxon>
        <taxon>Mycobacteriales</taxon>
        <taxon>Mycobacteriaceae</taxon>
        <taxon>Mycobacteroides</taxon>
        <taxon>Mycobacteroides abscessus</taxon>
    </lineage>
</organism>
<evidence type="ECO:0000313" key="2">
    <source>
        <dbReference type="Proteomes" id="UP000185210"/>
    </source>
</evidence>